<reference evidence="2" key="1">
    <citation type="submission" date="2021-01" db="EMBL/GenBank/DDBJ databases">
        <title>Phytophthora aleatoria, a newly-described species from Pinus radiata is distinct from Phytophthora cactorum isolates based on comparative genomics.</title>
        <authorList>
            <person name="Mcdougal R."/>
            <person name="Panda P."/>
            <person name="Williams N."/>
            <person name="Studholme D.J."/>
        </authorList>
    </citation>
    <scope>NUCLEOTIDE SEQUENCE</scope>
    <source>
        <strain evidence="2">NZFS 3830</strain>
    </source>
</reference>
<organism evidence="2 3">
    <name type="scientific">Phytophthora cactorum</name>
    <dbReference type="NCBI Taxonomy" id="29920"/>
    <lineage>
        <taxon>Eukaryota</taxon>
        <taxon>Sar</taxon>
        <taxon>Stramenopiles</taxon>
        <taxon>Oomycota</taxon>
        <taxon>Peronosporomycetes</taxon>
        <taxon>Peronosporales</taxon>
        <taxon>Peronosporaceae</taxon>
        <taxon>Phytophthora</taxon>
    </lineage>
</organism>
<dbReference type="VEuPathDB" id="FungiDB:PC110_g16513"/>
<dbReference type="Proteomes" id="UP000688947">
    <property type="component" value="Unassembled WGS sequence"/>
</dbReference>
<proteinExistence type="predicted"/>
<dbReference type="OrthoDB" id="138839at2759"/>
<protein>
    <submittedName>
        <fullName evidence="2">Uncharacterized protein</fullName>
    </submittedName>
</protein>
<evidence type="ECO:0000313" key="3">
    <source>
        <dbReference type="Proteomes" id="UP000688947"/>
    </source>
</evidence>
<comment type="caution">
    <text evidence="2">The sequence shown here is derived from an EMBL/GenBank/DDBJ whole genome shotgun (WGS) entry which is preliminary data.</text>
</comment>
<dbReference type="EMBL" id="JAENGZ010001244">
    <property type="protein sequence ID" value="KAG6949495.1"/>
    <property type="molecule type" value="Genomic_DNA"/>
</dbReference>
<dbReference type="VEuPathDB" id="FungiDB:PC110_g16512"/>
<evidence type="ECO:0000313" key="2">
    <source>
        <dbReference type="EMBL" id="KAG6949495.1"/>
    </source>
</evidence>
<dbReference type="AlphaFoldDB" id="A0A8T1U0H3"/>
<feature type="coiled-coil region" evidence="1">
    <location>
        <begin position="3"/>
        <end position="30"/>
    </location>
</feature>
<evidence type="ECO:0000256" key="1">
    <source>
        <dbReference type="SAM" id="Coils"/>
    </source>
</evidence>
<accession>A0A8T1U0H3</accession>
<name>A0A8T1U0H3_9STRA</name>
<gene>
    <name evidence="2" type="ORF">JG687_00014828</name>
</gene>
<sequence>MYRQRAKNKRASLRDEVALLTDQLTRLSQASSDGNDIVAIQSTSAWKVLALCNRHKLTEAEADKKRLLAAVSSQELLIEEISSVVRKLMNRVPAVCSVNLQDVCVLEQRKDMELYNAYLTELDSNFSRTASVLSTQGVESMSESVIKAVSVARYGNSRIYTIKCGIAKRVMCRAQRTHDSMVIMWKAFVEGEEAFKGMNSSESGYIRLRPSEAGSMMEMYVHQVPVWLSSTQSDDSRVAQFLEVVLDVGQENEEHALGGIASLFLEKDGLEINEVKTERLSVQQLKVESG</sequence>
<keyword evidence="1" id="KW-0175">Coiled coil</keyword>